<dbReference type="AlphaFoldDB" id="A0A382BQA4"/>
<dbReference type="PRINTS" id="PR00412">
    <property type="entry name" value="EPOXHYDRLASE"/>
</dbReference>
<feature type="domain" description="AB hydrolase-1" evidence="1">
    <location>
        <begin position="27"/>
        <end position="266"/>
    </location>
</feature>
<dbReference type="Pfam" id="PF00561">
    <property type="entry name" value="Abhydrolase_1"/>
    <property type="match status" value="1"/>
</dbReference>
<dbReference type="InterPro" id="IPR029058">
    <property type="entry name" value="AB_hydrolase_fold"/>
</dbReference>
<name>A0A382BQA4_9ZZZZ</name>
<dbReference type="InterPro" id="IPR000639">
    <property type="entry name" value="Epox_hydrolase-like"/>
</dbReference>
<dbReference type="PRINTS" id="PR00111">
    <property type="entry name" value="ABHYDROLASE"/>
</dbReference>
<dbReference type="GO" id="GO:0047372">
    <property type="term" value="F:monoacylglycerol lipase activity"/>
    <property type="evidence" value="ECO:0007669"/>
    <property type="project" value="TreeGrafter"/>
</dbReference>
<dbReference type="SUPFAM" id="SSF53474">
    <property type="entry name" value="alpha/beta-Hydrolases"/>
    <property type="match status" value="1"/>
</dbReference>
<protein>
    <recommendedName>
        <fullName evidence="1">AB hydrolase-1 domain-containing protein</fullName>
    </recommendedName>
</protein>
<dbReference type="InterPro" id="IPR000073">
    <property type="entry name" value="AB_hydrolase_1"/>
</dbReference>
<reference evidence="2" key="1">
    <citation type="submission" date="2018-05" db="EMBL/GenBank/DDBJ databases">
        <authorList>
            <person name="Lanie J.A."/>
            <person name="Ng W.-L."/>
            <person name="Kazmierczak K.M."/>
            <person name="Andrzejewski T.M."/>
            <person name="Davidsen T.M."/>
            <person name="Wayne K.J."/>
            <person name="Tettelin H."/>
            <person name="Glass J.I."/>
            <person name="Rusch D."/>
            <person name="Podicherti R."/>
            <person name="Tsui H.-C.T."/>
            <person name="Winkler M.E."/>
        </authorList>
    </citation>
    <scope>NUCLEOTIDE SEQUENCE</scope>
</reference>
<proteinExistence type="predicted"/>
<sequence length="281" mass="31185">MNKDITSQFIDLDHGKIHFVESGTGETLLFLHGSGPGVTGLANFENSIPTFSSSFRCLVIDLPGYGQSDPIDGDPIASSVECIIEFLKKMDVPKTHLIGNSFGAILGGLISAYHQDKVNRFISIGGLGTNIFSPFPGEGISLLSAFVEDPTKDRLKQWLESMVFNKDLIDEEMIESRYKQAIDPVQMETSKKFYAKTSLEAMAENFRGPEATNRIAHLSSIQAPTLLTWGRDDRVTPLDQMLIPMRLIPNCEVLILPKCGHWSMIEQKEAFESSVLAFLKR</sequence>
<dbReference type="Gene3D" id="3.40.50.1820">
    <property type="entry name" value="alpha/beta hydrolase"/>
    <property type="match status" value="1"/>
</dbReference>
<gene>
    <name evidence="2" type="ORF">METZ01_LOCUS168107</name>
</gene>
<evidence type="ECO:0000259" key="1">
    <source>
        <dbReference type="Pfam" id="PF00561"/>
    </source>
</evidence>
<dbReference type="PANTHER" id="PTHR43798:SF33">
    <property type="entry name" value="HYDROLASE, PUTATIVE (AFU_ORTHOLOGUE AFUA_2G14860)-RELATED"/>
    <property type="match status" value="1"/>
</dbReference>
<dbReference type="EMBL" id="UINC01030601">
    <property type="protein sequence ID" value="SVB15253.1"/>
    <property type="molecule type" value="Genomic_DNA"/>
</dbReference>
<dbReference type="GO" id="GO:0016020">
    <property type="term" value="C:membrane"/>
    <property type="evidence" value="ECO:0007669"/>
    <property type="project" value="TreeGrafter"/>
</dbReference>
<dbReference type="InterPro" id="IPR050266">
    <property type="entry name" value="AB_hydrolase_sf"/>
</dbReference>
<accession>A0A382BQA4</accession>
<evidence type="ECO:0000313" key="2">
    <source>
        <dbReference type="EMBL" id="SVB15253.1"/>
    </source>
</evidence>
<dbReference type="PANTHER" id="PTHR43798">
    <property type="entry name" value="MONOACYLGLYCEROL LIPASE"/>
    <property type="match status" value="1"/>
</dbReference>
<organism evidence="2">
    <name type="scientific">marine metagenome</name>
    <dbReference type="NCBI Taxonomy" id="408172"/>
    <lineage>
        <taxon>unclassified sequences</taxon>
        <taxon>metagenomes</taxon>
        <taxon>ecological metagenomes</taxon>
    </lineage>
</organism>
<dbReference type="GO" id="GO:0046464">
    <property type="term" value="P:acylglycerol catabolic process"/>
    <property type="evidence" value="ECO:0007669"/>
    <property type="project" value="TreeGrafter"/>
</dbReference>